<keyword evidence="3" id="KW-1185">Reference proteome</keyword>
<dbReference type="STRING" id="1117702.AQZ52_11565"/>
<comment type="caution">
    <text evidence="2">The sequence shown here is derived from an EMBL/GenBank/DDBJ whole genome shotgun (WGS) entry which is preliminary data.</text>
</comment>
<dbReference type="InterPro" id="IPR038158">
    <property type="entry name" value="H-NOX_domain_sf"/>
</dbReference>
<proteinExistence type="predicted"/>
<dbReference type="OrthoDB" id="7266652at2"/>
<organism evidence="2 3">
    <name type="scientific">Novosphingobium fuchskuhlense</name>
    <dbReference type="NCBI Taxonomy" id="1117702"/>
    <lineage>
        <taxon>Bacteria</taxon>
        <taxon>Pseudomonadati</taxon>
        <taxon>Pseudomonadota</taxon>
        <taxon>Alphaproteobacteria</taxon>
        <taxon>Sphingomonadales</taxon>
        <taxon>Sphingomonadaceae</taxon>
        <taxon>Novosphingobium</taxon>
    </lineage>
</organism>
<accession>A0A117UUX5</accession>
<reference evidence="2 3" key="1">
    <citation type="submission" date="2015-10" db="EMBL/GenBank/DDBJ databases">
        <title>Draft genome sequence of Novosphingobium fuchskuhlense DSM 25065 isolated from a surface water sample of the southwest basin of Lake Grosse Fuchskuhle.</title>
        <authorList>
            <person name="Ruckert C."/>
            <person name="Winkler A."/>
            <person name="Glaeser J."/>
            <person name="Grossart H.-P."/>
            <person name="Kalinowski J."/>
            <person name="Glaeser S."/>
        </authorList>
    </citation>
    <scope>NUCLEOTIDE SEQUENCE [LARGE SCALE GENOMIC DNA]</scope>
    <source>
        <strain evidence="2 3">FNE08-7</strain>
    </source>
</reference>
<dbReference type="Proteomes" id="UP000058012">
    <property type="component" value="Unassembled WGS sequence"/>
</dbReference>
<dbReference type="RefSeq" id="WP_067910727.1">
    <property type="nucleotide sequence ID" value="NZ_KQ954245.1"/>
</dbReference>
<dbReference type="Gene3D" id="3.90.1520.10">
    <property type="entry name" value="H-NOX domain"/>
    <property type="match status" value="1"/>
</dbReference>
<dbReference type="SMART" id="SM00989">
    <property type="entry name" value="V4R"/>
    <property type="match status" value="1"/>
</dbReference>
<evidence type="ECO:0000313" key="2">
    <source>
        <dbReference type="EMBL" id="KUR71288.1"/>
    </source>
</evidence>
<dbReference type="InterPro" id="IPR024096">
    <property type="entry name" value="NO_sig/Golgi_transp_ligand-bd"/>
</dbReference>
<dbReference type="EMBL" id="LLZS01000007">
    <property type="protein sequence ID" value="KUR71288.1"/>
    <property type="molecule type" value="Genomic_DNA"/>
</dbReference>
<dbReference type="InterPro" id="IPR011644">
    <property type="entry name" value="Heme_NO-bd"/>
</dbReference>
<evidence type="ECO:0000259" key="1">
    <source>
        <dbReference type="SMART" id="SM00989"/>
    </source>
</evidence>
<dbReference type="Pfam" id="PF07700">
    <property type="entry name" value="HNOB"/>
    <property type="match status" value="1"/>
</dbReference>
<gene>
    <name evidence="2" type="ORF">AQZ52_11565</name>
</gene>
<name>A0A117UUX5_9SPHN</name>
<dbReference type="AlphaFoldDB" id="A0A117UUX5"/>
<dbReference type="GO" id="GO:0020037">
    <property type="term" value="F:heme binding"/>
    <property type="evidence" value="ECO:0007669"/>
    <property type="project" value="InterPro"/>
</dbReference>
<dbReference type="SUPFAM" id="SSF111126">
    <property type="entry name" value="Ligand-binding domain in the NO signalling and Golgi transport"/>
    <property type="match status" value="1"/>
</dbReference>
<sequence length="179" mass="19949">MKGVVFNLLEDAVVREHGLLAWDSLLELAGLEGSYTSLGSYPDSEVIRLVDAASTALGITPGEVLRWFGRSAIPLLHERYELFFSPHKTAQSFVASINDIIHPEVRKLYAGAGCPHFHFHDLEDGRTGLAYQSPRRMCRLAHGFIEGAADHYGNRVEIEHLSCMLEGHPVCRIALDWSH</sequence>
<feature type="domain" description="4-vinyl reductase 4VR" evidence="1">
    <location>
        <begin position="118"/>
        <end position="177"/>
    </location>
</feature>
<protein>
    <submittedName>
        <fullName evidence="2">Heme NO-binding protein</fullName>
    </submittedName>
</protein>
<dbReference type="InterPro" id="IPR004096">
    <property type="entry name" value="V4R"/>
</dbReference>
<evidence type="ECO:0000313" key="3">
    <source>
        <dbReference type="Proteomes" id="UP000058012"/>
    </source>
</evidence>